<dbReference type="SUPFAM" id="SSF103378">
    <property type="entry name" value="2-methylcitrate dehydratase PrpD"/>
    <property type="match status" value="1"/>
</dbReference>
<dbReference type="PANTHER" id="PTHR16943">
    <property type="entry name" value="2-METHYLCITRATE DEHYDRATASE-RELATED"/>
    <property type="match status" value="1"/>
</dbReference>
<dbReference type="InterPro" id="IPR042183">
    <property type="entry name" value="MmgE/PrpD_sf_1"/>
</dbReference>
<dbReference type="Gene3D" id="1.10.4100.10">
    <property type="entry name" value="2-methylcitrate dehydratase PrpD"/>
    <property type="match status" value="1"/>
</dbReference>
<accession>A0ABT5U272</accession>
<protein>
    <submittedName>
        <fullName evidence="4">MmgE/PrpD family protein</fullName>
    </submittedName>
</protein>
<evidence type="ECO:0000313" key="4">
    <source>
        <dbReference type="EMBL" id="MDD9208003.1"/>
    </source>
</evidence>
<dbReference type="EMBL" id="JARACI010001181">
    <property type="protein sequence ID" value="MDD9208003.1"/>
    <property type="molecule type" value="Genomic_DNA"/>
</dbReference>
<organism evidence="4 5">
    <name type="scientific">Georgenia halotolerans</name>
    <dbReference type="NCBI Taxonomy" id="3028317"/>
    <lineage>
        <taxon>Bacteria</taxon>
        <taxon>Bacillati</taxon>
        <taxon>Actinomycetota</taxon>
        <taxon>Actinomycetes</taxon>
        <taxon>Micrococcales</taxon>
        <taxon>Bogoriellaceae</taxon>
        <taxon>Georgenia</taxon>
    </lineage>
</organism>
<feature type="domain" description="MmgE/PrpD N-terminal" evidence="2">
    <location>
        <begin position="7"/>
        <end position="248"/>
    </location>
</feature>
<comment type="similarity">
    <text evidence="1">Belongs to the PrpD family.</text>
</comment>
<gene>
    <name evidence="4" type="ORF">PU560_16250</name>
</gene>
<evidence type="ECO:0000259" key="2">
    <source>
        <dbReference type="Pfam" id="PF03972"/>
    </source>
</evidence>
<feature type="domain" description="MmgE/PrpD C-terminal" evidence="3">
    <location>
        <begin position="267"/>
        <end position="437"/>
    </location>
</feature>
<dbReference type="Proteomes" id="UP001165561">
    <property type="component" value="Unassembled WGS sequence"/>
</dbReference>
<proteinExistence type="inferred from homology"/>
<dbReference type="InterPro" id="IPR036148">
    <property type="entry name" value="MmgE/PrpD_sf"/>
</dbReference>
<dbReference type="Gene3D" id="3.30.1330.120">
    <property type="entry name" value="2-methylcitrate dehydratase PrpD"/>
    <property type="match status" value="1"/>
</dbReference>
<dbReference type="InterPro" id="IPR005656">
    <property type="entry name" value="MmgE_PrpD"/>
</dbReference>
<dbReference type="Pfam" id="PF19305">
    <property type="entry name" value="MmgE_PrpD_C"/>
    <property type="match status" value="1"/>
</dbReference>
<reference evidence="4" key="1">
    <citation type="submission" date="2023-02" db="EMBL/GenBank/DDBJ databases">
        <title>Georgenia sp.10Sc9-8, isolated from a soil sample collected from the Taklamakan desert.</title>
        <authorList>
            <person name="Liu S."/>
        </authorList>
    </citation>
    <scope>NUCLEOTIDE SEQUENCE</scope>
    <source>
        <strain evidence="4">10Sc9-8</strain>
    </source>
</reference>
<dbReference type="InterPro" id="IPR045337">
    <property type="entry name" value="MmgE_PrpD_C"/>
</dbReference>
<evidence type="ECO:0000256" key="1">
    <source>
        <dbReference type="ARBA" id="ARBA00006174"/>
    </source>
</evidence>
<keyword evidence="5" id="KW-1185">Reference proteome</keyword>
<evidence type="ECO:0000313" key="5">
    <source>
        <dbReference type="Proteomes" id="UP001165561"/>
    </source>
</evidence>
<dbReference type="InterPro" id="IPR045336">
    <property type="entry name" value="MmgE_PrpD_N"/>
</dbReference>
<evidence type="ECO:0000259" key="3">
    <source>
        <dbReference type="Pfam" id="PF19305"/>
    </source>
</evidence>
<dbReference type="InterPro" id="IPR042188">
    <property type="entry name" value="MmgE/PrpD_sf_2"/>
</dbReference>
<dbReference type="PANTHER" id="PTHR16943:SF8">
    <property type="entry name" value="2-METHYLCITRATE DEHYDRATASE"/>
    <property type="match status" value="1"/>
</dbReference>
<sequence>MDRTLQSIVEFSTMTRADEIPAEVLTQATAILTDSLACAVGGRDCMGAEVAKRFPAQPTGLGGAVIGTGTPYTPDIAAFWNTSMIRYLDYNDTFTGGHPSDMIGALVATSLKYSGVDVLRAIVVAYEVFHRVQKRMRAFGSDSEARVNYLSTDQGFAVAIGATAGMCNLFGFDRDTTRHAVSLAATHGLPLRASRAGELSHYKGVATAVSARHAVFCCHMAESGLTAPDAPFEGRHGLMEVMAGAAQPAELDAFGDWAILRSGLKYFPVTANCQIAAWAALDLRKLIAPSEVESVTLRTSRFLKHESGSEPAKWSPRTRETADHSLPFVFSTSLRDGDISMESFEPGKLHDPELASLMDKISIEVDEEIESEWPDVIQIRVEADTANGARHVVHLRDPKGTYRNPMTRSDIQRKYVALVGPALGEPQAIESFEAAWETSRAPSFATVLETLALTRPDAPAEQRASYPAE</sequence>
<name>A0ABT5U272_9MICO</name>
<dbReference type="Pfam" id="PF03972">
    <property type="entry name" value="MmgE_PrpD_N"/>
    <property type="match status" value="1"/>
</dbReference>
<comment type="caution">
    <text evidence="4">The sequence shown here is derived from an EMBL/GenBank/DDBJ whole genome shotgun (WGS) entry which is preliminary data.</text>
</comment>